<feature type="region of interest" description="Disordered" evidence="1">
    <location>
        <begin position="1"/>
        <end position="55"/>
    </location>
</feature>
<reference evidence="2" key="2">
    <citation type="submission" date="2020-11" db="EMBL/GenBank/DDBJ databases">
        <authorList>
            <person name="McCartney M.A."/>
            <person name="Auch B."/>
            <person name="Kono T."/>
            <person name="Mallez S."/>
            <person name="Becker A."/>
            <person name="Gohl D.M."/>
            <person name="Silverstein K.A.T."/>
            <person name="Koren S."/>
            <person name="Bechman K.B."/>
            <person name="Herman A."/>
            <person name="Abrahante J.E."/>
            <person name="Garbe J."/>
        </authorList>
    </citation>
    <scope>NUCLEOTIDE SEQUENCE</scope>
    <source>
        <strain evidence="2">Duluth1</strain>
        <tissue evidence="2">Whole animal</tissue>
    </source>
</reference>
<evidence type="ECO:0000313" key="3">
    <source>
        <dbReference type="Proteomes" id="UP000828390"/>
    </source>
</evidence>
<proteinExistence type="predicted"/>
<name>A0A9D4RGW8_DREPO</name>
<protein>
    <submittedName>
        <fullName evidence="2">Uncharacterized protein</fullName>
    </submittedName>
</protein>
<evidence type="ECO:0000256" key="1">
    <source>
        <dbReference type="SAM" id="MobiDB-lite"/>
    </source>
</evidence>
<dbReference type="Proteomes" id="UP000828390">
    <property type="component" value="Unassembled WGS sequence"/>
</dbReference>
<gene>
    <name evidence="2" type="ORF">DPMN_031218</name>
</gene>
<organism evidence="2 3">
    <name type="scientific">Dreissena polymorpha</name>
    <name type="common">Zebra mussel</name>
    <name type="synonym">Mytilus polymorpha</name>
    <dbReference type="NCBI Taxonomy" id="45954"/>
    <lineage>
        <taxon>Eukaryota</taxon>
        <taxon>Metazoa</taxon>
        <taxon>Spiralia</taxon>
        <taxon>Lophotrochozoa</taxon>
        <taxon>Mollusca</taxon>
        <taxon>Bivalvia</taxon>
        <taxon>Autobranchia</taxon>
        <taxon>Heteroconchia</taxon>
        <taxon>Euheterodonta</taxon>
        <taxon>Imparidentia</taxon>
        <taxon>Neoheterodontei</taxon>
        <taxon>Myida</taxon>
        <taxon>Dreissenoidea</taxon>
        <taxon>Dreissenidae</taxon>
        <taxon>Dreissena</taxon>
    </lineage>
</organism>
<reference evidence="2" key="1">
    <citation type="journal article" date="2019" name="bioRxiv">
        <title>The Genome of the Zebra Mussel, Dreissena polymorpha: A Resource for Invasive Species Research.</title>
        <authorList>
            <person name="McCartney M.A."/>
            <person name="Auch B."/>
            <person name="Kono T."/>
            <person name="Mallez S."/>
            <person name="Zhang Y."/>
            <person name="Obille A."/>
            <person name="Becker A."/>
            <person name="Abrahante J.E."/>
            <person name="Garbe J."/>
            <person name="Badalamenti J.P."/>
            <person name="Herman A."/>
            <person name="Mangelson H."/>
            <person name="Liachko I."/>
            <person name="Sullivan S."/>
            <person name="Sone E.D."/>
            <person name="Koren S."/>
            <person name="Silverstein K.A.T."/>
            <person name="Beckman K.B."/>
            <person name="Gohl D.M."/>
        </authorList>
    </citation>
    <scope>NUCLEOTIDE SEQUENCE</scope>
    <source>
        <strain evidence="2">Duluth1</strain>
        <tissue evidence="2">Whole animal</tissue>
    </source>
</reference>
<feature type="compositionally biased region" description="Polar residues" evidence="1">
    <location>
        <begin position="22"/>
        <end position="33"/>
    </location>
</feature>
<accession>A0A9D4RGW8</accession>
<evidence type="ECO:0000313" key="2">
    <source>
        <dbReference type="EMBL" id="KAH3868081.1"/>
    </source>
</evidence>
<comment type="caution">
    <text evidence="2">The sequence shown here is derived from an EMBL/GenBank/DDBJ whole genome shotgun (WGS) entry which is preliminary data.</text>
</comment>
<dbReference type="AlphaFoldDB" id="A0A9D4RGW8"/>
<keyword evidence="3" id="KW-1185">Reference proteome</keyword>
<sequence length="55" mass="6208">MDTVPAQRPGGHGLDHHHGSVPQITPKTPSNASRPRKRTRQRLYNPQAFDKIEPK</sequence>
<dbReference type="EMBL" id="JAIWYP010000002">
    <property type="protein sequence ID" value="KAH3868081.1"/>
    <property type="molecule type" value="Genomic_DNA"/>
</dbReference>